<evidence type="ECO:0000256" key="5">
    <source>
        <dbReference type="RuleBase" id="RU000320"/>
    </source>
</evidence>
<dbReference type="Proteomes" id="UP001084650">
    <property type="component" value="Unassembled WGS sequence"/>
</dbReference>
<evidence type="ECO:0000256" key="6">
    <source>
        <dbReference type="SAM" id="Phobius"/>
    </source>
</evidence>
<dbReference type="InterPro" id="IPR003945">
    <property type="entry name" value="NU5C-like"/>
</dbReference>
<comment type="caution">
    <text evidence="9">The sequence shown here is derived from an EMBL/GenBank/DDBJ whole genome shotgun (WGS) entry which is preliminary data.</text>
</comment>
<feature type="transmembrane region" description="Helical" evidence="6">
    <location>
        <begin position="263"/>
        <end position="286"/>
    </location>
</feature>
<feature type="transmembrane region" description="Helical" evidence="6">
    <location>
        <begin position="121"/>
        <end position="151"/>
    </location>
</feature>
<dbReference type="InterPro" id="IPR001750">
    <property type="entry name" value="ND/Mrp_TM"/>
</dbReference>
<evidence type="ECO:0000256" key="3">
    <source>
        <dbReference type="ARBA" id="ARBA00022989"/>
    </source>
</evidence>
<evidence type="ECO:0000313" key="10">
    <source>
        <dbReference type="Proteomes" id="UP001084650"/>
    </source>
</evidence>
<evidence type="ECO:0000256" key="4">
    <source>
        <dbReference type="ARBA" id="ARBA00023136"/>
    </source>
</evidence>
<keyword evidence="7" id="KW-0732">Signal</keyword>
<dbReference type="PANTHER" id="PTHR42829:SF1">
    <property type="entry name" value="INORGANIC CARBON TRANSPORTER SUBUNIT DABB-RELATED"/>
    <property type="match status" value="1"/>
</dbReference>
<feature type="transmembrane region" description="Helical" evidence="6">
    <location>
        <begin position="77"/>
        <end position="101"/>
    </location>
</feature>
<dbReference type="PRINTS" id="PR01434">
    <property type="entry name" value="NADHDHGNASE5"/>
</dbReference>
<keyword evidence="10" id="KW-1185">Reference proteome</keyword>
<feature type="transmembrane region" description="Helical" evidence="6">
    <location>
        <begin position="38"/>
        <end position="57"/>
    </location>
</feature>
<feature type="transmembrane region" description="Helical" evidence="6">
    <location>
        <begin position="456"/>
        <end position="475"/>
    </location>
</feature>
<dbReference type="RefSeq" id="WP_268787536.1">
    <property type="nucleotide sequence ID" value="NZ_JAPQYE010000016.1"/>
</dbReference>
<dbReference type="Pfam" id="PF00361">
    <property type="entry name" value="Proton_antipo_M"/>
    <property type="match status" value="1"/>
</dbReference>
<feature type="transmembrane region" description="Helical" evidence="6">
    <location>
        <begin position="163"/>
        <end position="183"/>
    </location>
</feature>
<accession>A0ABT4HNC5</accession>
<evidence type="ECO:0000256" key="7">
    <source>
        <dbReference type="SAM" id="SignalP"/>
    </source>
</evidence>
<protein>
    <submittedName>
        <fullName evidence="9">Proton-conducting transporter membrane subunit</fullName>
    </submittedName>
</protein>
<keyword evidence="2 5" id="KW-0812">Transmembrane</keyword>
<feature type="signal peptide" evidence="7">
    <location>
        <begin position="1"/>
        <end position="20"/>
    </location>
</feature>
<feature type="transmembrane region" description="Helical" evidence="6">
    <location>
        <begin position="321"/>
        <end position="340"/>
    </location>
</feature>
<name>A0ABT4HNC5_MYCIR</name>
<feature type="transmembrane region" description="Helical" evidence="6">
    <location>
        <begin position="422"/>
        <end position="444"/>
    </location>
</feature>
<evidence type="ECO:0000256" key="2">
    <source>
        <dbReference type="ARBA" id="ARBA00022692"/>
    </source>
</evidence>
<dbReference type="EMBL" id="JAPQYE010000016">
    <property type="protein sequence ID" value="MCZ0731336.1"/>
    <property type="molecule type" value="Genomic_DNA"/>
</dbReference>
<feature type="transmembrane region" description="Helical" evidence="6">
    <location>
        <begin position="393"/>
        <end position="410"/>
    </location>
</feature>
<comment type="subcellular location">
    <subcellularLocation>
        <location evidence="1">Endomembrane system</location>
        <topology evidence="1">Multi-pass membrane protein</topology>
    </subcellularLocation>
    <subcellularLocation>
        <location evidence="5">Membrane</location>
        <topology evidence="5">Multi-pass membrane protein</topology>
    </subcellularLocation>
</comment>
<feature type="domain" description="NADH:quinone oxidoreductase/Mrp antiporter transmembrane" evidence="8">
    <location>
        <begin position="130"/>
        <end position="347"/>
    </location>
</feature>
<sequence>MLVCDEAAALLLLLSAPLSAALLAAALGRRAPVLTTRFGSLSAGTGFLLAAGLAVSAARGEGVTIGTSVFVFGADRLAVTVLLLIFGVSTVAQAFAVRYLAGDSRAWWFTAGAGLLTTASAVMATATTIVGVAVGWTAAGVALCLLLGTYWHLENARDGVRRAGRAFLIGDSALWFAVGLIYVGTGSVTLTDLPASQLDGASAAVVAVLIVTAALSRSAQIPFHRWLPATLAAPTPVSALLHAGVVNAGGILLIRLSPLPSPMLATALIVTAGAATMAYGAAAMLVKPDIKGALAYSTMAQMGFMILTCGLGLWAATVIHLVAHGFYKATLFLSSGSAIARHRRLIALPPAPRLDGRRRLFSQIASAAMPFVALLAATGLLSTWTHTHAAEQALLLFAWVTGAAATWGWLQRRPDIAGTVSAAAVLLPCAVGYVAVISAITAFLAPSLPDTTVAPVEVWVTVTAAAILPGALATVRRSPVAMALRRTVYTQALSAATVQPATGGSPR</sequence>
<proteinExistence type="predicted"/>
<evidence type="ECO:0000259" key="8">
    <source>
        <dbReference type="Pfam" id="PF00361"/>
    </source>
</evidence>
<evidence type="ECO:0000313" key="9">
    <source>
        <dbReference type="EMBL" id="MCZ0731336.1"/>
    </source>
</evidence>
<feature type="transmembrane region" description="Helical" evidence="6">
    <location>
        <begin position="237"/>
        <end position="257"/>
    </location>
</feature>
<evidence type="ECO:0000256" key="1">
    <source>
        <dbReference type="ARBA" id="ARBA00004127"/>
    </source>
</evidence>
<dbReference type="PANTHER" id="PTHR42829">
    <property type="entry name" value="NADH-UBIQUINONE OXIDOREDUCTASE CHAIN 5"/>
    <property type="match status" value="1"/>
</dbReference>
<feature type="transmembrane region" description="Helical" evidence="6">
    <location>
        <begin position="293"/>
        <end position="315"/>
    </location>
</feature>
<organism evidence="9 10">
    <name type="scientific">Mycolicibacterium iranicum</name>
    <name type="common">Mycobacterium iranicum</name>
    <dbReference type="NCBI Taxonomy" id="912594"/>
    <lineage>
        <taxon>Bacteria</taxon>
        <taxon>Bacillati</taxon>
        <taxon>Actinomycetota</taxon>
        <taxon>Actinomycetes</taxon>
        <taxon>Mycobacteriales</taxon>
        <taxon>Mycobacteriaceae</taxon>
        <taxon>Mycolicibacterium</taxon>
    </lineage>
</organism>
<feature type="transmembrane region" description="Helical" evidence="6">
    <location>
        <begin position="360"/>
        <end position="381"/>
    </location>
</feature>
<feature type="transmembrane region" description="Helical" evidence="6">
    <location>
        <begin position="195"/>
        <end position="216"/>
    </location>
</feature>
<keyword evidence="4 6" id="KW-0472">Membrane</keyword>
<keyword evidence="3 6" id="KW-1133">Transmembrane helix</keyword>
<reference evidence="9" key="1">
    <citation type="submission" date="2022-12" db="EMBL/GenBank/DDBJ databases">
        <title>Whole genome sequence of Mycolicibacterium iranicum strain SBH312.</title>
        <authorList>
            <person name="Jani J."/>
            <person name="Arifin Mustapha Z."/>
            <person name="Ahmed K."/>
            <person name="Kai Ling C."/>
        </authorList>
    </citation>
    <scope>NUCLEOTIDE SEQUENCE</scope>
    <source>
        <strain evidence="9">SBH312</strain>
    </source>
</reference>
<gene>
    <name evidence="9" type="ORF">OY187_25080</name>
</gene>
<feature type="chain" id="PRO_5046821990" evidence="7">
    <location>
        <begin position="21"/>
        <end position="507"/>
    </location>
</feature>